<proteinExistence type="predicted"/>
<accession>A0ABQ5BRH5</accession>
<comment type="caution">
    <text evidence="1">The sequence shown here is derived from an EMBL/GenBank/DDBJ whole genome shotgun (WGS) entry which is preliminary data.</text>
</comment>
<protein>
    <submittedName>
        <fullName evidence="1">Uncharacterized protein</fullName>
    </submittedName>
</protein>
<sequence>MSTSSNTTFEFDVNHNGEFKLNPLTYQHGSLLNIYVPQMGFEDMVSYLKWKIPRQFTTLYYMLPQNYALSGMKQIKNDYHTNVMYDIAKVAGKLQIFVAHTPIDLSTVLIPNDGSFEQSLTGVISVETKIKLEESLKYLHQMQKRKNKKFDYYGLWGELGFINKTKPHTPYTQTFFNFVVHNSGQLVLDETNNMMYVNGGTFNINIPRMKLADLKQYLLNIVAQYKLEIYIDHIGVNFVIHKYIFPNASLAEMMNHVITDYSSENEGIIRQETQNDYTSDQMVEWAEQEHFEYEETKTSHAIAPISTMLSSTIETCLSYTHFFSPLTYYMAYGENEARQAIVLKLQREIQAEETLAHQLLCNLTRYTEEMHIRSLQITRLQTLPTTSRNTYGLHALLMTLEADIRTTNIILRTRQQLLRSISAKQNFVNNYMAI</sequence>
<dbReference type="Proteomes" id="UP001151760">
    <property type="component" value="Unassembled WGS sequence"/>
</dbReference>
<reference evidence="1" key="1">
    <citation type="journal article" date="2022" name="Int. J. Mol. Sci.">
        <title>Draft Genome of Tanacetum Coccineum: Genomic Comparison of Closely Related Tanacetum-Family Plants.</title>
        <authorList>
            <person name="Yamashiro T."/>
            <person name="Shiraishi A."/>
            <person name="Nakayama K."/>
            <person name="Satake H."/>
        </authorList>
    </citation>
    <scope>NUCLEOTIDE SEQUENCE</scope>
</reference>
<keyword evidence="2" id="KW-1185">Reference proteome</keyword>
<gene>
    <name evidence="1" type="ORF">Tco_0875540</name>
</gene>
<evidence type="ECO:0000313" key="2">
    <source>
        <dbReference type="Proteomes" id="UP001151760"/>
    </source>
</evidence>
<organism evidence="1 2">
    <name type="scientific">Tanacetum coccineum</name>
    <dbReference type="NCBI Taxonomy" id="301880"/>
    <lineage>
        <taxon>Eukaryota</taxon>
        <taxon>Viridiplantae</taxon>
        <taxon>Streptophyta</taxon>
        <taxon>Embryophyta</taxon>
        <taxon>Tracheophyta</taxon>
        <taxon>Spermatophyta</taxon>
        <taxon>Magnoliopsida</taxon>
        <taxon>eudicotyledons</taxon>
        <taxon>Gunneridae</taxon>
        <taxon>Pentapetalae</taxon>
        <taxon>asterids</taxon>
        <taxon>campanulids</taxon>
        <taxon>Asterales</taxon>
        <taxon>Asteraceae</taxon>
        <taxon>Asteroideae</taxon>
        <taxon>Anthemideae</taxon>
        <taxon>Anthemidinae</taxon>
        <taxon>Tanacetum</taxon>
    </lineage>
</organism>
<reference evidence="1" key="2">
    <citation type="submission" date="2022-01" db="EMBL/GenBank/DDBJ databases">
        <authorList>
            <person name="Yamashiro T."/>
            <person name="Shiraishi A."/>
            <person name="Satake H."/>
            <person name="Nakayama K."/>
        </authorList>
    </citation>
    <scope>NUCLEOTIDE SEQUENCE</scope>
</reference>
<name>A0ABQ5BRH5_9ASTR</name>
<evidence type="ECO:0000313" key="1">
    <source>
        <dbReference type="EMBL" id="GJT16834.1"/>
    </source>
</evidence>
<dbReference type="EMBL" id="BQNB010013507">
    <property type="protein sequence ID" value="GJT16834.1"/>
    <property type="molecule type" value="Genomic_DNA"/>
</dbReference>